<gene>
    <name evidence="2" type="ORF">DEA37_0009349</name>
</gene>
<dbReference type="AlphaFoldDB" id="A0A5J4NVL5"/>
<dbReference type="EMBL" id="QNGE01000666">
    <property type="protein sequence ID" value="KAA3679685.1"/>
    <property type="molecule type" value="Genomic_DNA"/>
</dbReference>
<evidence type="ECO:0000256" key="1">
    <source>
        <dbReference type="SAM" id="Phobius"/>
    </source>
</evidence>
<keyword evidence="1" id="KW-0812">Transmembrane</keyword>
<reference evidence="2 3" key="1">
    <citation type="journal article" date="2019" name="Gigascience">
        <title>Whole-genome sequence of the oriental lung fluke Paragonimus westermani.</title>
        <authorList>
            <person name="Oey H."/>
            <person name="Zakrzewski M."/>
            <person name="Narain K."/>
            <person name="Devi K.R."/>
            <person name="Agatsuma T."/>
            <person name="Nawaratna S."/>
            <person name="Gobert G.N."/>
            <person name="Jones M.K."/>
            <person name="Ragan M.A."/>
            <person name="McManus D.P."/>
            <person name="Krause L."/>
        </authorList>
    </citation>
    <scope>NUCLEOTIDE SEQUENCE [LARGE SCALE GENOMIC DNA]</scope>
    <source>
        <strain evidence="2 3">IND2009</strain>
    </source>
</reference>
<evidence type="ECO:0000313" key="3">
    <source>
        <dbReference type="Proteomes" id="UP000324629"/>
    </source>
</evidence>
<proteinExistence type="predicted"/>
<name>A0A5J4NVL5_9TREM</name>
<comment type="caution">
    <text evidence="2">The sequence shown here is derived from an EMBL/GenBank/DDBJ whole genome shotgun (WGS) entry which is preliminary data.</text>
</comment>
<keyword evidence="1" id="KW-1133">Transmembrane helix</keyword>
<sequence>MHDHWKRHLVHSPEGFNLNSDKCDKPGTNSGNRTQTRMIVQKGKLLKSSRLHREESHRRDWIILRNASLLLFIIFSVIFIFLDIFYLINPASKFLGPPSQNAQVHWQNTRCRSAENTKNCDNIQTHTDQPETGWRVLSRSTQFLRDPSDMKHACRNTSISSKS</sequence>
<protein>
    <submittedName>
        <fullName evidence="2">Uncharacterized protein</fullName>
    </submittedName>
</protein>
<keyword evidence="1" id="KW-0472">Membrane</keyword>
<dbReference type="Proteomes" id="UP000324629">
    <property type="component" value="Unassembled WGS sequence"/>
</dbReference>
<organism evidence="2 3">
    <name type="scientific">Paragonimus westermani</name>
    <dbReference type="NCBI Taxonomy" id="34504"/>
    <lineage>
        <taxon>Eukaryota</taxon>
        <taxon>Metazoa</taxon>
        <taxon>Spiralia</taxon>
        <taxon>Lophotrochozoa</taxon>
        <taxon>Platyhelminthes</taxon>
        <taxon>Trematoda</taxon>
        <taxon>Digenea</taxon>
        <taxon>Plagiorchiida</taxon>
        <taxon>Troglotremata</taxon>
        <taxon>Troglotrematidae</taxon>
        <taxon>Paragonimus</taxon>
    </lineage>
</organism>
<keyword evidence="3" id="KW-1185">Reference proteome</keyword>
<feature type="transmembrane region" description="Helical" evidence="1">
    <location>
        <begin position="67"/>
        <end position="88"/>
    </location>
</feature>
<accession>A0A5J4NVL5</accession>
<evidence type="ECO:0000313" key="2">
    <source>
        <dbReference type="EMBL" id="KAA3679685.1"/>
    </source>
</evidence>